<name>A0ABN7SGC4_OIKDI</name>
<reference evidence="2 3" key="1">
    <citation type="submission" date="2021-04" db="EMBL/GenBank/DDBJ databases">
        <authorList>
            <person name="Bliznina A."/>
        </authorList>
    </citation>
    <scope>NUCLEOTIDE SEQUENCE [LARGE SCALE GENOMIC DNA]</scope>
</reference>
<feature type="chain" id="PRO_5045391410" evidence="1">
    <location>
        <begin position="17"/>
        <end position="107"/>
    </location>
</feature>
<organism evidence="2 3">
    <name type="scientific">Oikopleura dioica</name>
    <name type="common">Tunicate</name>
    <dbReference type="NCBI Taxonomy" id="34765"/>
    <lineage>
        <taxon>Eukaryota</taxon>
        <taxon>Metazoa</taxon>
        <taxon>Chordata</taxon>
        <taxon>Tunicata</taxon>
        <taxon>Appendicularia</taxon>
        <taxon>Copelata</taxon>
        <taxon>Oikopleuridae</taxon>
        <taxon>Oikopleura</taxon>
    </lineage>
</organism>
<dbReference type="Proteomes" id="UP001158576">
    <property type="component" value="Chromosome XSR"/>
</dbReference>
<keyword evidence="3" id="KW-1185">Reference proteome</keyword>
<keyword evidence="1" id="KW-0732">Signal</keyword>
<feature type="signal peptide" evidence="1">
    <location>
        <begin position="1"/>
        <end position="16"/>
    </location>
</feature>
<proteinExistence type="predicted"/>
<gene>
    <name evidence="2" type="ORF">OKIOD_LOCUS6813</name>
</gene>
<evidence type="ECO:0000313" key="3">
    <source>
        <dbReference type="Proteomes" id="UP001158576"/>
    </source>
</evidence>
<protein>
    <submittedName>
        <fullName evidence="2">Oidioi.mRNA.OKI2018_I69.XSR.g15255.t1.cds</fullName>
    </submittedName>
</protein>
<sequence length="107" mass="12395">MNIFVFSVFLCFTVHGFLTPGYSSFFDPAWIEENNERESANSARKNQNAAKKCLEPATCDECRYLTGRCVRRFKGLCKKKGYQRAQGNCSTRKLLKKHRASNRWQGF</sequence>
<evidence type="ECO:0000256" key="1">
    <source>
        <dbReference type="SAM" id="SignalP"/>
    </source>
</evidence>
<dbReference type="EMBL" id="OU015569">
    <property type="protein sequence ID" value="CAG5097840.1"/>
    <property type="molecule type" value="Genomic_DNA"/>
</dbReference>
<accession>A0ABN7SGC4</accession>
<evidence type="ECO:0000313" key="2">
    <source>
        <dbReference type="EMBL" id="CAG5097840.1"/>
    </source>
</evidence>